<organism evidence="2 3">
    <name type="scientific">Bacillus glycinifermentans</name>
    <dbReference type="NCBI Taxonomy" id="1664069"/>
    <lineage>
        <taxon>Bacteria</taxon>
        <taxon>Bacillati</taxon>
        <taxon>Bacillota</taxon>
        <taxon>Bacilli</taxon>
        <taxon>Bacillales</taxon>
        <taxon>Bacillaceae</taxon>
        <taxon>Bacillus</taxon>
    </lineage>
</organism>
<dbReference type="AlphaFoldDB" id="A0AAJ3Z3S7"/>
<name>A0AAJ3Z3S7_9BACI</name>
<gene>
    <name evidence="2" type="ORF">EQZ20_24635</name>
</gene>
<dbReference type="EMBL" id="CP035233">
    <property type="protein sequence ID" value="QAT68063.1"/>
    <property type="molecule type" value="Genomic_DNA"/>
</dbReference>
<dbReference type="Proteomes" id="UP000288675">
    <property type="component" value="Plasmid unnamed1"/>
</dbReference>
<geneLocation type="plasmid" evidence="2 3">
    <name>unnamed1</name>
</geneLocation>
<keyword evidence="2" id="KW-0614">Plasmid</keyword>
<accession>A0AAJ3Z3S7</accession>
<dbReference type="GeneID" id="39505814"/>
<reference evidence="2 3" key="1">
    <citation type="submission" date="2019-01" db="EMBL/GenBank/DDBJ databases">
        <title>Genome sequence of Bacillus glycinifermentans SRCM103574.</title>
        <authorList>
            <person name="Kong H.-J."/>
            <person name="Jeong S.-Y."/>
            <person name="Jeong D.-Y."/>
        </authorList>
    </citation>
    <scope>NUCLEOTIDE SEQUENCE [LARGE SCALE GENOMIC DNA]</scope>
    <source>
        <strain evidence="2 3">SRCM103574</strain>
        <plasmid evidence="2 3">unnamed1</plasmid>
    </source>
</reference>
<proteinExistence type="predicted"/>
<sequence length="125" mass="14754">MRHFPKWMIVIVLGFILIGTIVFTTMQSYRYNDMTKQMKEAAQVAINKNIDKSIRVDETKLSFVETEFEKDFKSLFNKNQNFKVKSFSFDYLKSSDGFYKAIKIKVIDDQDSPYQITFVSDFLND</sequence>
<keyword evidence="1" id="KW-0472">Membrane</keyword>
<evidence type="ECO:0000313" key="3">
    <source>
        <dbReference type="Proteomes" id="UP000288675"/>
    </source>
</evidence>
<protein>
    <submittedName>
        <fullName evidence="2">Uncharacterized protein</fullName>
    </submittedName>
</protein>
<dbReference type="RefSeq" id="WP_128748516.1">
    <property type="nucleotide sequence ID" value="NZ_CP035233.1"/>
</dbReference>
<evidence type="ECO:0000313" key="2">
    <source>
        <dbReference type="EMBL" id="QAT68063.1"/>
    </source>
</evidence>
<keyword evidence="1" id="KW-0812">Transmembrane</keyword>
<evidence type="ECO:0000256" key="1">
    <source>
        <dbReference type="SAM" id="Phobius"/>
    </source>
</evidence>
<keyword evidence="1" id="KW-1133">Transmembrane helix</keyword>
<feature type="transmembrane region" description="Helical" evidence="1">
    <location>
        <begin position="6"/>
        <end position="29"/>
    </location>
</feature>